<accession>A0A375HB17</accession>
<reference evidence="1" key="1">
    <citation type="submission" date="2018-01" db="EMBL/GenBank/DDBJ databases">
        <authorList>
            <person name="Gaut B.S."/>
            <person name="Morton B.R."/>
            <person name="Clegg M.T."/>
            <person name="Duvall M.R."/>
        </authorList>
    </citation>
    <scope>NUCLEOTIDE SEQUENCE</scope>
    <source>
        <strain evidence="1">Cupriavidus taiwanensis STM 8555</strain>
    </source>
</reference>
<evidence type="ECO:0000313" key="1">
    <source>
        <dbReference type="EMBL" id="SPD48942.1"/>
    </source>
</evidence>
<dbReference type="AlphaFoldDB" id="A0A375HB17"/>
<gene>
    <name evidence="1" type="ORF">CBM2612_P0287</name>
</gene>
<organism evidence="1">
    <name type="scientific">Cupriavidus taiwanensis</name>
    <dbReference type="NCBI Taxonomy" id="164546"/>
    <lineage>
        <taxon>Bacteria</taxon>
        <taxon>Pseudomonadati</taxon>
        <taxon>Pseudomonadota</taxon>
        <taxon>Betaproteobacteria</taxon>
        <taxon>Burkholderiales</taxon>
        <taxon>Burkholderiaceae</taxon>
        <taxon>Cupriavidus</taxon>
    </lineage>
</organism>
<protein>
    <submittedName>
        <fullName evidence="1">Uncharacterized protein</fullName>
    </submittedName>
</protein>
<name>A0A375HB17_9BURK</name>
<dbReference type="EMBL" id="LT984809">
    <property type="protein sequence ID" value="SPD48942.1"/>
    <property type="molecule type" value="Genomic_DNA"/>
</dbReference>
<proteinExistence type="predicted"/>
<keyword evidence="1" id="KW-0614">Plasmid</keyword>
<sequence>MPFTRTRYATIAGARQDEMIAISGITGTADESGDWLGTPSVCKRRLMLGAARGNGLKMTGCAAWGPHISRM</sequence>
<geneLocation type="plasmid" evidence="1">
    <name>I</name>
</geneLocation>